<dbReference type="Proteomes" id="UP000002417">
    <property type="component" value="Chromosome"/>
</dbReference>
<dbReference type="EMBL" id="CP000781">
    <property type="protein sequence ID" value="ABS67687.1"/>
    <property type="molecule type" value="Genomic_DNA"/>
</dbReference>
<reference evidence="1 2" key="1">
    <citation type="submission" date="2007-07" db="EMBL/GenBank/DDBJ databases">
        <title>Complete sequence of chromosome of Xanthobacter autotrophicus Py2.</title>
        <authorList>
            <consortium name="US DOE Joint Genome Institute"/>
            <person name="Copeland A."/>
            <person name="Lucas S."/>
            <person name="Lapidus A."/>
            <person name="Barry K."/>
            <person name="Glavina del Rio T."/>
            <person name="Hammon N."/>
            <person name="Israni S."/>
            <person name="Dalin E."/>
            <person name="Tice H."/>
            <person name="Pitluck S."/>
            <person name="Sims D."/>
            <person name="Brettin T."/>
            <person name="Bruce D."/>
            <person name="Detter J.C."/>
            <person name="Han C."/>
            <person name="Tapia R."/>
            <person name="Brainard J."/>
            <person name="Schmutz J."/>
            <person name="Larimer F."/>
            <person name="Land M."/>
            <person name="Hauser L."/>
            <person name="Kyrpides N."/>
            <person name="Kim E."/>
            <person name="Ensigns S.A."/>
            <person name="Richardson P."/>
        </authorList>
    </citation>
    <scope>NUCLEOTIDE SEQUENCE [LARGE SCALE GENOMIC DNA]</scope>
    <source>
        <strain evidence="2">ATCC BAA-1158 / Py2</strain>
    </source>
</reference>
<evidence type="ECO:0000313" key="1">
    <source>
        <dbReference type="EMBL" id="ABS67687.1"/>
    </source>
</evidence>
<dbReference type="AlphaFoldDB" id="A7II44"/>
<dbReference type="STRING" id="78245.Xaut_2445"/>
<dbReference type="GO" id="GO:0006788">
    <property type="term" value="P:heme oxidation"/>
    <property type="evidence" value="ECO:0007669"/>
    <property type="project" value="InterPro"/>
</dbReference>
<dbReference type="InterPro" id="IPR016053">
    <property type="entry name" value="Haem_Oase-like"/>
</dbReference>
<dbReference type="OrthoDB" id="9149607at2"/>
<accession>A7II44</accession>
<evidence type="ECO:0000313" key="2">
    <source>
        <dbReference type="Proteomes" id="UP000002417"/>
    </source>
</evidence>
<dbReference type="GO" id="GO:0004392">
    <property type="term" value="F:heme oxygenase (decyclizing) activity"/>
    <property type="evidence" value="ECO:0007669"/>
    <property type="project" value="InterPro"/>
</dbReference>
<dbReference type="CDD" id="cd19166">
    <property type="entry name" value="HemeO-bac"/>
    <property type="match status" value="1"/>
</dbReference>
<name>A7II44_XANP2</name>
<dbReference type="SUPFAM" id="SSF48613">
    <property type="entry name" value="Heme oxygenase-like"/>
    <property type="match status" value="1"/>
</dbReference>
<dbReference type="KEGG" id="xau:Xaut_2445"/>
<sequence length="199" mass="20577">MDAVDAPALGRAARLKAETAAVHGRLDARIMAAGAFTDRAGYGRFLLFQRLLHEDGAPLYGHPALAGLLAEAGVGARLHLVERDLADLGQPRSRPAGAPEPAFAMGLPDAAPALGWLYVLEGSRLGGAVLLKGAQGLGLTAAFGAHHLAPAHEGVLAHWRRFTAGLEDADLDGVGEQQMIAGAIAAFQRAHALADFAFG</sequence>
<keyword evidence="2" id="KW-1185">Reference proteome</keyword>
<dbReference type="HOGENOM" id="CLU_085041_1_0_5"/>
<dbReference type="eggNOG" id="COG3230">
    <property type="taxonomic scope" value="Bacteria"/>
</dbReference>
<organism evidence="1 2">
    <name type="scientific">Xanthobacter autotrophicus (strain ATCC BAA-1158 / Py2)</name>
    <dbReference type="NCBI Taxonomy" id="78245"/>
    <lineage>
        <taxon>Bacteria</taxon>
        <taxon>Pseudomonadati</taxon>
        <taxon>Pseudomonadota</taxon>
        <taxon>Alphaproteobacteria</taxon>
        <taxon>Hyphomicrobiales</taxon>
        <taxon>Xanthobacteraceae</taxon>
        <taxon>Xanthobacter</taxon>
    </lineage>
</organism>
<gene>
    <name evidence="1" type="ordered locus">Xaut_2445</name>
</gene>
<proteinExistence type="predicted"/>
<dbReference type="Gene3D" id="1.20.910.10">
    <property type="entry name" value="Heme oxygenase-like"/>
    <property type="match status" value="1"/>
</dbReference>
<dbReference type="InterPro" id="IPR016084">
    <property type="entry name" value="Haem_Oase-like_multi-hlx"/>
</dbReference>
<dbReference type="Pfam" id="PF01126">
    <property type="entry name" value="Heme_oxygenase"/>
    <property type="match status" value="1"/>
</dbReference>
<dbReference type="PhylomeDB" id="A7II44"/>
<protein>
    <submittedName>
        <fullName evidence="1">Haem oxygenase</fullName>
    </submittedName>
</protein>